<feature type="domain" description="Disease resistance R13L4/SHOC-2-like LRR" evidence="2">
    <location>
        <begin position="9"/>
        <end position="213"/>
    </location>
</feature>
<name>A0A6A6LJL2_HEVBR</name>
<protein>
    <recommendedName>
        <fullName evidence="2">Disease resistance R13L4/SHOC-2-like LRR domain-containing protein</fullName>
    </recommendedName>
</protein>
<comment type="caution">
    <text evidence="3">The sequence shown here is derived from an EMBL/GenBank/DDBJ whole genome shotgun (WGS) entry which is preliminary data.</text>
</comment>
<dbReference type="InterPro" id="IPR055414">
    <property type="entry name" value="LRR_R13L4/SHOC2-like"/>
</dbReference>
<dbReference type="PANTHER" id="PTHR47186:SF12">
    <property type="entry name" value="NB-ARC DOMAIN-CONTAINING PROTEIN"/>
    <property type="match status" value="1"/>
</dbReference>
<gene>
    <name evidence="3" type="ORF">GH714_028459</name>
</gene>
<evidence type="ECO:0000313" key="3">
    <source>
        <dbReference type="EMBL" id="KAF2301641.1"/>
    </source>
</evidence>
<dbReference type="Proteomes" id="UP000467840">
    <property type="component" value="Chromosome 4"/>
</dbReference>
<dbReference type="PANTHER" id="PTHR47186">
    <property type="entry name" value="LEUCINE-RICH REPEAT-CONTAINING PROTEIN 57"/>
    <property type="match status" value="1"/>
</dbReference>
<accession>A0A6A6LJL2</accession>
<dbReference type="InterPro" id="IPR032675">
    <property type="entry name" value="LRR_dom_sf"/>
</dbReference>
<keyword evidence="1" id="KW-0677">Repeat</keyword>
<dbReference type="Pfam" id="PF23598">
    <property type="entry name" value="LRR_14"/>
    <property type="match status" value="1"/>
</dbReference>
<proteinExistence type="predicted"/>
<dbReference type="SUPFAM" id="SSF52047">
    <property type="entry name" value="RNI-like"/>
    <property type="match status" value="1"/>
</dbReference>
<keyword evidence="4" id="KW-1185">Reference proteome</keyword>
<evidence type="ECO:0000256" key="1">
    <source>
        <dbReference type="ARBA" id="ARBA00022737"/>
    </source>
</evidence>
<dbReference type="EMBL" id="JAAGAX010000010">
    <property type="protein sequence ID" value="KAF2301641.1"/>
    <property type="molecule type" value="Genomic_DNA"/>
</dbReference>
<evidence type="ECO:0000259" key="2">
    <source>
        <dbReference type="Pfam" id="PF23598"/>
    </source>
</evidence>
<reference evidence="3 4" key="1">
    <citation type="journal article" date="2020" name="Mol. Plant">
        <title>The Chromosome-Based Rubber Tree Genome Provides New Insights into Spurge Genome Evolution and Rubber Biosynthesis.</title>
        <authorList>
            <person name="Liu J."/>
            <person name="Shi C."/>
            <person name="Shi C.C."/>
            <person name="Li W."/>
            <person name="Zhang Q.J."/>
            <person name="Zhang Y."/>
            <person name="Li K."/>
            <person name="Lu H.F."/>
            <person name="Shi C."/>
            <person name="Zhu S.T."/>
            <person name="Xiao Z.Y."/>
            <person name="Nan H."/>
            <person name="Yue Y."/>
            <person name="Zhu X.G."/>
            <person name="Wu Y."/>
            <person name="Hong X.N."/>
            <person name="Fan G.Y."/>
            <person name="Tong Y."/>
            <person name="Zhang D."/>
            <person name="Mao C.L."/>
            <person name="Liu Y.L."/>
            <person name="Hao S.J."/>
            <person name="Liu W.Q."/>
            <person name="Lv M.Q."/>
            <person name="Zhang H.B."/>
            <person name="Liu Y."/>
            <person name="Hu-Tang G.R."/>
            <person name="Wang J.P."/>
            <person name="Wang J.H."/>
            <person name="Sun Y.H."/>
            <person name="Ni S.B."/>
            <person name="Chen W.B."/>
            <person name="Zhang X.C."/>
            <person name="Jiao Y.N."/>
            <person name="Eichler E.E."/>
            <person name="Li G.H."/>
            <person name="Liu X."/>
            <person name="Gao L.Z."/>
        </authorList>
    </citation>
    <scope>NUCLEOTIDE SEQUENCE [LARGE SCALE GENOMIC DNA]</scope>
    <source>
        <strain evidence="4">cv. GT1</strain>
        <tissue evidence="3">Leaf</tissue>
    </source>
</reference>
<dbReference type="Gene3D" id="3.80.10.10">
    <property type="entry name" value="Ribonuclease Inhibitor"/>
    <property type="match status" value="2"/>
</dbReference>
<organism evidence="3 4">
    <name type="scientific">Hevea brasiliensis</name>
    <name type="common">Para rubber tree</name>
    <name type="synonym">Siphonia brasiliensis</name>
    <dbReference type="NCBI Taxonomy" id="3981"/>
    <lineage>
        <taxon>Eukaryota</taxon>
        <taxon>Viridiplantae</taxon>
        <taxon>Streptophyta</taxon>
        <taxon>Embryophyta</taxon>
        <taxon>Tracheophyta</taxon>
        <taxon>Spermatophyta</taxon>
        <taxon>Magnoliopsida</taxon>
        <taxon>eudicotyledons</taxon>
        <taxon>Gunneridae</taxon>
        <taxon>Pentapetalae</taxon>
        <taxon>rosids</taxon>
        <taxon>fabids</taxon>
        <taxon>Malpighiales</taxon>
        <taxon>Euphorbiaceae</taxon>
        <taxon>Crotonoideae</taxon>
        <taxon>Micrandreae</taxon>
        <taxon>Hevea</taxon>
    </lineage>
</organism>
<sequence length="498" mass="55550">MSRCIDEGEISVPKGIGRLANLYTCTGVYAGNGIASELGTLTQLRELGVNCVSEDHASELYAAIMKMENLISSSLEAETPYSDEDERLSIFPEFELFSPPPLLQELCLDGGLIEMPIWLASMSNLTNLELRFSNLAESLPTDLQFLPKLKYLILYDAYKAKCLGKEFCQEGGFPGLQNHTITFSLVDWTEIVNGAFPRLRSLSFNCPWLRFLPEGSQNISTLEVLTLTPLHGDLARRLNSEENYKIKHILKLGLLSLPPASCTCQESCLVEADEQDFVAKASNLPIHAVVEDDGKDIPPSFKSLQIESLFVITAHRGLDYDSHQGLSRAYIETPCGLGSLLVLDLDGVLRPLLMETELFDRAVRVPKGIEKLVNLRTCTGVHHQDGKPHLSIIKIEGRGCDGTLFPDMEQFSPPPLLQELHLDGRLFEMPEWLASMENLTTLFLSKSYPFENPTSVFQFLPKLKYLTLWEAYQLELIGKEFCKVGGFPELQSLTIAAI</sequence>
<evidence type="ECO:0000313" key="4">
    <source>
        <dbReference type="Proteomes" id="UP000467840"/>
    </source>
</evidence>
<dbReference type="AlphaFoldDB" id="A0A6A6LJL2"/>